<name>A0AAV5FDL9_ELECO</name>
<comment type="caution">
    <text evidence="1">The sequence shown here is derived from an EMBL/GenBank/DDBJ whole genome shotgun (WGS) entry which is preliminary data.</text>
</comment>
<dbReference type="EMBL" id="BQKI01000084">
    <property type="protein sequence ID" value="GJN32370.1"/>
    <property type="molecule type" value="Genomic_DNA"/>
</dbReference>
<protein>
    <submittedName>
        <fullName evidence="1">Uncharacterized protein</fullName>
    </submittedName>
</protein>
<sequence>MEELVAAMAHRRRREVAALAERHVVSRFGHKGRIQVPLSRFVSAGTTAENLIQEKQTIAINIIMAIAVLMNNNMMIEFQLRKNLSGYLLNSDNSGNLQCDEVMKTNGKSVPERLCKLWCSQSEIFSSIKLFKNDQIQNTENEVSAPCPLDPVSHLAAHQQESWQHSSFGSQHHDNQNFLEMEVRVRGEMSQIHHEIYELRKLVESLYCIPRLMPSQHNSTTKRASCCICQTMQVDSLLYR</sequence>
<dbReference type="PANTHER" id="PTHR47820:SF3">
    <property type="entry name" value="OS07G0499800 PROTEIN"/>
    <property type="match status" value="1"/>
</dbReference>
<gene>
    <name evidence="1" type="primary">gb20875</name>
    <name evidence="1" type="ORF">PR202_gb20875</name>
</gene>
<evidence type="ECO:0000313" key="2">
    <source>
        <dbReference type="Proteomes" id="UP001054889"/>
    </source>
</evidence>
<evidence type="ECO:0000313" key="1">
    <source>
        <dbReference type="EMBL" id="GJN32370.1"/>
    </source>
</evidence>
<proteinExistence type="predicted"/>
<keyword evidence="2" id="KW-1185">Reference proteome</keyword>
<dbReference type="Proteomes" id="UP001054889">
    <property type="component" value="Unassembled WGS sequence"/>
</dbReference>
<dbReference type="PANTHER" id="PTHR47820">
    <property type="entry name" value="BNAC05G24000D PROTEIN"/>
    <property type="match status" value="1"/>
</dbReference>
<reference evidence="1" key="1">
    <citation type="journal article" date="2018" name="DNA Res.">
        <title>Multiple hybrid de novo genome assembly of finger millet, an orphan allotetraploid crop.</title>
        <authorList>
            <person name="Hatakeyama M."/>
            <person name="Aluri S."/>
            <person name="Balachadran M.T."/>
            <person name="Sivarajan S.R."/>
            <person name="Patrignani A."/>
            <person name="Gruter S."/>
            <person name="Poveda L."/>
            <person name="Shimizu-Inatsugi R."/>
            <person name="Baeten J."/>
            <person name="Francoijs K.J."/>
            <person name="Nataraja K.N."/>
            <person name="Reddy Y.A.N."/>
            <person name="Phadnis S."/>
            <person name="Ravikumar R.L."/>
            <person name="Schlapbach R."/>
            <person name="Sreeman S.M."/>
            <person name="Shimizu K.K."/>
        </authorList>
    </citation>
    <scope>NUCLEOTIDE SEQUENCE</scope>
</reference>
<reference evidence="1" key="2">
    <citation type="submission" date="2021-12" db="EMBL/GenBank/DDBJ databases">
        <title>Resequencing data analysis of finger millet.</title>
        <authorList>
            <person name="Hatakeyama M."/>
            <person name="Aluri S."/>
            <person name="Balachadran M.T."/>
            <person name="Sivarajan S.R."/>
            <person name="Poveda L."/>
            <person name="Shimizu-Inatsugi R."/>
            <person name="Schlapbach R."/>
            <person name="Sreeman S.M."/>
            <person name="Shimizu K.K."/>
        </authorList>
    </citation>
    <scope>NUCLEOTIDE SEQUENCE</scope>
</reference>
<dbReference type="AlphaFoldDB" id="A0AAV5FDL9"/>
<accession>A0AAV5FDL9</accession>
<organism evidence="1 2">
    <name type="scientific">Eleusine coracana subsp. coracana</name>
    <dbReference type="NCBI Taxonomy" id="191504"/>
    <lineage>
        <taxon>Eukaryota</taxon>
        <taxon>Viridiplantae</taxon>
        <taxon>Streptophyta</taxon>
        <taxon>Embryophyta</taxon>
        <taxon>Tracheophyta</taxon>
        <taxon>Spermatophyta</taxon>
        <taxon>Magnoliopsida</taxon>
        <taxon>Liliopsida</taxon>
        <taxon>Poales</taxon>
        <taxon>Poaceae</taxon>
        <taxon>PACMAD clade</taxon>
        <taxon>Chloridoideae</taxon>
        <taxon>Cynodonteae</taxon>
        <taxon>Eleusininae</taxon>
        <taxon>Eleusine</taxon>
    </lineage>
</organism>